<dbReference type="InterPro" id="IPR027843">
    <property type="entry name" value="DUF4440"/>
</dbReference>
<keyword evidence="1" id="KW-0732">Signal</keyword>
<dbReference type="InterPro" id="IPR032710">
    <property type="entry name" value="NTF2-like_dom_sf"/>
</dbReference>
<dbReference type="AlphaFoldDB" id="A0A5C5Y493"/>
<dbReference type="Pfam" id="PF14534">
    <property type="entry name" value="DUF4440"/>
    <property type="match status" value="1"/>
</dbReference>
<evidence type="ECO:0000256" key="1">
    <source>
        <dbReference type="SAM" id="SignalP"/>
    </source>
</evidence>
<dbReference type="RefSeq" id="WP_231598439.1">
    <property type="nucleotide sequence ID" value="NZ_SJPL01000001.1"/>
</dbReference>
<gene>
    <name evidence="3" type="ORF">Pan14r_22910</name>
</gene>
<evidence type="ECO:0000313" key="4">
    <source>
        <dbReference type="Proteomes" id="UP000317238"/>
    </source>
</evidence>
<sequence length="299" mass="33544" precursor="true">MKSILLKLTLMLGCVGLGPFAWSDQSSEQSAIRQMVRAYVDAYNRHDADAVAQLWSPEAVYTDPDSGEQVVGRDAIRAEFAATFREIKDVRLSVITESIEFVSPNVAIEKGSATLLQQDSVSESTHYSAVYVKRDGRWLLDRVSEVVTERPSSGYEGLKELEWLIGSWIDDDDQATVVTTCNWTKNRTFMTRMFSISVGDNVDFAGMQIIGWDAADKTIRSWVFDSDGGFGQGMWHRQGEAWHIRLVGTLPDGTRSSSTNTMRRVDDDTFTWQAVDRTVAGELLPNVDEIVVNRRDVNE</sequence>
<name>A0A5C5Y493_9PLAN</name>
<dbReference type="SUPFAM" id="SSF54427">
    <property type="entry name" value="NTF2-like"/>
    <property type="match status" value="1"/>
</dbReference>
<dbReference type="EMBL" id="SJPL01000001">
    <property type="protein sequence ID" value="TWT69994.1"/>
    <property type="molecule type" value="Genomic_DNA"/>
</dbReference>
<evidence type="ECO:0000313" key="3">
    <source>
        <dbReference type="EMBL" id="TWT69994.1"/>
    </source>
</evidence>
<reference evidence="3 4" key="1">
    <citation type="submission" date="2019-02" db="EMBL/GenBank/DDBJ databases">
        <title>Deep-cultivation of Planctomycetes and their phenomic and genomic characterization uncovers novel biology.</title>
        <authorList>
            <person name="Wiegand S."/>
            <person name="Jogler M."/>
            <person name="Boedeker C."/>
            <person name="Pinto D."/>
            <person name="Vollmers J."/>
            <person name="Rivas-Marin E."/>
            <person name="Kohn T."/>
            <person name="Peeters S.H."/>
            <person name="Heuer A."/>
            <person name="Rast P."/>
            <person name="Oberbeckmann S."/>
            <person name="Bunk B."/>
            <person name="Jeske O."/>
            <person name="Meyerdierks A."/>
            <person name="Storesund J.E."/>
            <person name="Kallscheuer N."/>
            <person name="Luecker S."/>
            <person name="Lage O.M."/>
            <person name="Pohl T."/>
            <person name="Merkel B.J."/>
            <person name="Hornburger P."/>
            <person name="Mueller R.-W."/>
            <person name="Bruemmer F."/>
            <person name="Labrenz M."/>
            <person name="Spormann A.M."/>
            <person name="Op Den Camp H."/>
            <person name="Overmann J."/>
            <person name="Amann R."/>
            <person name="Jetten M.S.M."/>
            <person name="Mascher T."/>
            <person name="Medema M.H."/>
            <person name="Devos D.P."/>
            <person name="Kaster A.-K."/>
            <person name="Ovreas L."/>
            <person name="Rohde M."/>
            <person name="Galperin M.Y."/>
            <person name="Jogler C."/>
        </authorList>
    </citation>
    <scope>NUCLEOTIDE SEQUENCE [LARGE SCALE GENOMIC DNA]</scope>
    <source>
        <strain evidence="3 4">Pan14r</strain>
    </source>
</reference>
<accession>A0A5C5Y493</accession>
<dbReference type="Gene3D" id="3.10.450.50">
    <property type="match status" value="1"/>
</dbReference>
<keyword evidence="4" id="KW-1185">Reference proteome</keyword>
<dbReference type="Proteomes" id="UP000317238">
    <property type="component" value="Unassembled WGS sequence"/>
</dbReference>
<comment type="caution">
    <text evidence="3">The sequence shown here is derived from an EMBL/GenBank/DDBJ whole genome shotgun (WGS) entry which is preliminary data.</text>
</comment>
<evidence type="ECO:0000259" key="2">
    <source>
        <dbReference type="Pfam" id="PF14534"/>
    </source>
</evidence>
<feature type="domain" description="DUF4440" evidence="2">
    <location>
        <begin position="32"/>
        <end position="140"/>
    </location>
</feature>
<organism evidence="3 4">
    <name type="scientific">Crateriforma conspicua</name>
    <dbReference type="NCBI Taxonomy" id="2527996"/>
    <lineage>
        <taxon>Bacteria</taxon>
        <taxon>Pseudomonadati</taxon>
        <taxon>Planctomycetota</taxon>
        <taxon>Planctomycetia</taxon>
        <taxon>Planctomycetales</taxon>
        <taxon>Planctomycetaceae</taxon>
        <taxon>Crateriforma</taxon>
    </lineage>
</organism>
<protein>
    <submittedName>
        <fullName evidence="3">SnoaL-like domain protein</fullName>
    </submittedName>
</protein>
<feature type="signal peptide" evidence="1">
    <location>
        <begin position="1"/>
        <end position="23"/>
    </location>
</feature>
<proteinExistence type="predicted"/>
<feature type="chain" id="PRO_5022785989" evidence="1">
    <location>
        <begin position="24"/>
        <end position="299"/>
    </location>
</feature>
<dbReference type="NCBIfam" id="TIGR02246">
    <property type="entry name" value="SgcJ/EcaC family oxidoreductase"/>
    <property type="match status" value="1"/>
</dbReference>
<dbReference type="InterPro" id="IPR011944">
    <property type="entry name" value="Steroid_delta5-4_isomerase"/>
</dbReference>